<dbReference type="InterPro" id="IPR035892">
    <property type="entry name" value="C2_domain_sf"/>
</dbReference>
<dbReference type="GO" id="GO:0005886">
    <property type="term" value="C:plasma membrane"/>
    <property type="evidence" value="ECO:0007669"/>
    <property type="project" value="TreeGrafter"/>
</dbReference>
<dbReference type="PANTHER" id="PTHR10857:SF120">
    <property type="entry name" value="PROTEIN BONZAI 3"/>
    <property type="match status" value="1"/>
</dbReference>
<dbReference type="Pfam" id="PF07002">
    <property type="entry name" value="Copine"/>
    <property type="match status" value="1"/>
</dbReference>
<dbReference type="InterPro" id="IPR036465">
    <property type="entry name" value="vWFA_dom_sf"/>
</dbReference>
<gene>
    <name evidence="4" type="ORF">MKW94_011536</name>
</gene>
<organism evidence="4 5">
    <name type="scientific">Papaver nudicaule</name>
    <name type="common">Iceland poppy</name>
    <dbReference type="NCBI Taxonomy" id="74823"/>
    <lineage>
        <taxon>Eukaryota</taxon>
        <taxon>Viridiplantae</taxon>
        <taxon>Streptophyta</taxon>
        <taxon>Embryophyta</taxon>
        <taxon>Tracheophyta</taxon>
        <taxon>Spermatophyta</taxon>
        <taxon>Magnoliopsida</taxon>
        <taxon>Ranunculales</taxon>
        <taxon>Papaveraceae</taxon>
        <taxon>Papaveroideae</taxon>
        <taxon>Papaver</taxon>
    </lineage>
</organism>
<dbReference type="Proteomes" id="UP001177140">
    <property type="component" value="Unassembled WGS sequence"/>
</dbReference>
<reference evidence="4" key="1">
    <citation type="submission" date="2022-03" db="EMBL/GenBank/DDBJ databases">
        <title>A functionally conserved STORR gene fusion in Papaver species that diverged 16.8 million years ago.</title>
        <authorList>
            <person name="Catania T."/>
        </authorList>
    </citation>
    <scope>NUCLEOTIDE SEQUENCE</scope>
    <source>
        <strain evidence="4">S-191538</strain>
    </source>
</reference>
<dbReference type="AlphaFoldDB" id="A0AA41SK44"/>
<evidence type="ECO:0000256" key="2">
    <source>
        <dbReference type="SAM" id="MobiDB-lite"/>
    </source>
</evidence>
<name>A0AA41SK44_PAPNU</name>
<dbReference type="SMART" id="SM00239">
    <property type="entry name" value="C2"/>
    <property type="match status" value="2"/>
</dbReference>
<dbReference type="SUPFAM" id="SSF49562">
    <property type="entry name" value="C2 domain (Calcium/lipid-binding domain, CaLB)"/>
    <property type="match status" value="2"/>
</dbReference>
<dbReference type="InterPro" id="IPR045052">
    <property type="entry name" value="Copine"/>
</dbReference>
<keyword evidence="5" id="KW-1185">Reference proteome</keyword>
<feature type="region of interest" description="Disordered" evidence="2">
    <location>
        <begin position="1"/>
        <end position="21"/>
    </location>
</feature>
<dbReference type="GO" id="GO:0071277">
    <property type="term" value="P:cellular response to calcium ion"/>
    <property type="evidence" value="ECO:0007669"/>
    <property type="project" value="TreeGrafter"/>
</dbReference>
<feature type="domain" description="C2" evidence="3">
    <location>
        <begin position="44"/>
        <end position="164"/>
    </location>
</feature>
<evidence type="ECO:0000256" key="1">
    <source>
        <dbReference type="ARBA" id="ARBA00009048"/>
    </source>
</evidence>
<dbReference type="PANTHER" id="PTHR10857">
    <property type="entry name" value="COPINE"/>
    <property type="match status" value="1"/>
</dbReference>
<dbReference type="InterPro" id="IPR037768">
    <property type="entry name" value="C2B_Copine"/>
</dbReference>
<dbReference type="InterPro" id="IPR000008">
    <property type="entry name" value="C2_dom"/>
</dbReference>
<evidence type="ECO:0000313" key="5">
    <source>
        <dbReference type="Proteomes" id="UP001177140"/>
    </source>
</evidence>
<dbReference type="EMBL" id="JAJJMA010160496">
    <property type="protein sequence ID" value="MCL7035753.1"/>
    <property type="molecule type" value="Genomic_DNA"/>
</dbReference>
<dbReference type="SUPFAM" id="SSF53300">
    <property type="entry name" value="vWA-like"/>
    <property type="match status" value="1"/>
</dbReference>
<evidence type="ECO:0000313" key="4">
    <source>
        <dbReference type="EMBL" id="MCL7035753.1"/>
    </source>
</evidence>
<protein>
    <recommendedName>
        <fullName evidence="3">C2 domain-containing protein</fullName>
    </recommendedName>
</protein>
<dbReference type="GO" id="GO:0005544">
    <property type="term" value="F:calcium-dependent phospholipid binding"/>
    <property type="evidence" value="ECO:0007669"/>
    <property type="project" value="InterPro"/>
</dbReference>
<evidence type="ECO:0000259" key="3">
    <source>
        <dbReference type="SMART" id="SM00239"/>
    </source>
</evidence>
<feature type="domain" description="C2" evidence="3">
    <location>
        <begin position="197"/>
        <end position="315"/>
    </location>
</feature>
<accession>A0AA41SK44</accession>
<comment type="caution">
    <text evidence="4">The sequence shown here is derived from an EMBL/GenBank/DDBJ whole genome shotgun (WGS) entry which is preliminary data.</text>
</comment>
<sequence length="595" mass="65761">MGNTANTPRTNLTEMNDGNGDTTMSTHNDAVGFFIPTGSRRGLIKIQMILSATGLRYGHKLKFLSKCNCNPMVVVYKKTSADTLKEIGRTEVRMNSRDPVWINNIFSFHQYYAPAIKLVFHVYHVDNDDLDLPGNMLKLNEQNFIGEASCVQLDIVTGQGRCLKLPLRKAQGDTEIRGTLSIHVEETVAAKQVVEMELCCSKVEHKGFMSKSDNFLRINRFKEGVDIAIHETEVVMNDPNPTWKPIRLTTQRFQSKASIPFFFSFSFLYLSLLHARDTPLVIECFDFNGSGSHVTIGKLYTSITELKTLYHSKAGRNFCAPSPRKDQPKELEAQLFVNNYVEKPLHSFSDYIKSGSELGFIVAVDFAASNGDPCLPTSLHHTDPSQKLNAYQQAISKVGRVIESSEFDPHILTWGFAGVPVGNVVSDCFDLNRSANETEVKGSKSILSAYSHALQTISPGGPAARFGKIITKASELGRDQTKYYVLVIITAGVLDDIQESIDALVGASHCPLSIVIVGLGDAGFKDMEILDADNGIPLKSSTGQVAARDIVQFVPWCKLQGGGQISVVEELFDELPGQFLTYMRSKNIEPLTKTK</sequence>
<dbReference type="InterPro" id="IPR010734">
    <property type="entry name" value="Copine_C"/>
</dbReference>
<proteinExistence type="inferred from homology"/>
<comment type="similarity">
    <text evidence="1">Belongs to the copine family.</text>
</comment>
<dbReference type="Gene3D" id="2.60.40.150">
    <property type="entry name" value="C2 domain"/>
    <property type="match status" value="2"/>
</dbReference>
<dbReference type="CDD" id="cd04047">
    <property type="entry name" value="C2B_Copine"/>
    <property type="match status" value="1"/>
</dbReference>
<dbReference type="Pfam" id="PF00168">
    <property type="entry name" value="C2"/>
    <property type="match status" value="2"/>
</dbReference>